<dbReference type="OrthoDB" id="7059410at2"/>
<comment type="caution">
    <text evidence="1">The sequence shown here is derived from an EMBL/GenBank/DDBJ whole genome shotgun (WGS) entry which is preliminary data.</text>
</comment>
<sequence length="287" mass="32199">MSYDLDIEFESPVEKTEFWNFLQSRKHYFIDSDDFGYQNDQTGVYFTISTDYDVNDDEDRNYENKNEIISVICNINYCRPGFFAVEMAREITALLARFPACIDDPQMDGMGSGPYTPAGLLKGWNAGNIAAIHILSSRQDPFRYALPRATLMRCWEWNDTLDARQQRLGDAKAIPKMSSFALDEKILTAAIWVDGMPIMLPRVDYVLMARRQDDGATQIACLSWADLVPVLLQAGHAQHDGFDVSHALAADTTSALLASGQPFDPDRMCLLNADKVLDEESVSAARA</sequence>
<dbReference type="Proteomes" id="UP000248257">
    <property type="component" value="Unassembled WGS sequence"/>
</dbReference>
<gene>
    <name evidence="1" type="ORF">CFR75_14280</name>
</gene>
<evidence type="ECO:0000313" key="2">
    <source>
        <dbReference type="Proteomes" id="UP000248257"/>
    </source>
</evidence>
<dbReference type="EMBL" id="NKUC01000045">
    <property type="protein sequence ID" value="PYD55841.1"/>
    <property type="molecule type" value="Genomic_DNA"/>
</dbReference>
<evidence type="ECO:0000313" key="1">
    <source>
        <dbReference type="EMBL" id="PYD55841.1"/>
    </source>
</evidence>
<accession>A0A318PF61</accession>
<protein>
    <submittedName>
        <fullName evidence="1">Uncharacterized protein</fullName>
    </submittedName>
</protein>
<organism evidence="1 2">
    <name type="scientific">Komagataeibacter xylinus</name>
    <name type="common">Gluconacetobacter xylinus</name>
    <dbReference type="NCBI Taxonomy" id="28448"/>
    <lineage>
        <taxon>Bacteria</taxon>
        <taxon>Pseudomonadati</taxon>
        <taxon>Pseudomonadota</taxon>
        <taxon>Alphaproteobacteria</taxon>
        <taxon>Acetobacterales</taxon>
        <taxon>Acetobacteraceae</taxon>
        <taxon>Komagataeibacter</taxon>
    </lineage>
</organism>
<dbReference type="RefSeq" id="WP_061276122.1">
    <property type="nucleotide sequence ID" value="NZ_CBCRXN010000060.1"/>
</dbReference>
<dbReference type="AlphaFoldDB" id="A0A318PF61"/>
<keyword evidence="2" id="KW-1185">Reference proteome</keyword>
<reference evidence="1 2" key="1">
    <citation type="submission" date="2017-07" db="EMBL/GenBank/DDBJ databases">
        <title>A draft genome sequence of Komagataeibacter xylinus LMG 1515.</title>
        <authorList>
            <person name="Skraban J."/>
            <person name="Cleenwerck I."/>
            <person name="Vandamme P."/>
            <person name="Trcek J."/>
        </authorList>
    </citation>
    <scope>NUCLEOTIDE SEQUENCE [LARGE SCALE GENOMIC DNA]</scope>
    <source>
        <strain evidence="1 2">LMG 1515</strain>
    </source>
</reference>
<name>A0A318PF61_KOMXY</name>
<proteinExistence type="predicted"/>